<evidence type="ECO:0000313" key="8">
    <source>
        <dbReference type="EMBL" id="VAW21925.1"/>
    </source>
</evidence>
<sequence length="167" mass="18086">MLNYIALLFFPLFMALAATSDLLTMKISNRLVMLLIAGFLVLAVLMNMPLQQFAMHIGAGLLVLVFAFTFFAFGWVGGGDAKLAAATALWLGFGVTLPYLLYAAILGGMLTLALLAVRHYPLPLFLAKIDWIDRLHDEKSGIPYGIALATAGLLTYADTSIFQNLVA</sequence>
<evidence type="ECO:0000256" key="6">
    <source>
        <dbReference type="SAM" id="Phobius"/>
    </source>
</evidence>
<evidence type="ECO:0000256" key="5">
    <source>
        <dbReference type="ARBA" id="ARBA00023136"/>
    </source>
</evidence>
<keyword evidence="3 6" id="KW-0812">Transmembrane</keyword>
<dbReference type="PANTHER" id="PTHR36506:SF1">
    <property type="entry name" value="PREFLAGELLIN PEPTIDASE"/>
    <property type="match status" value="1"/>
</dbReference>
<feature type="transmembrane region" description="Helical" evidence="6">
    <location>
        <begin position="88"/>
        <end position="117"/>
    </location>
</feature>
<dbReference type="GO" id="GO:0005886">
    <property type="term" value="C:plasma membrane"/>
    <property type="evidence" value="ECO:0007669"/>
    <property type="project" value="UniProtKB-SubCell"/>
</dbReference>
<feature type="domain" description="Prepilin type IV endopeptidase peptidase" evidence="7">
    <location>
        <begin position="8"/>
        <end position="111"/>
    </location>
</feature>
<feature type="transmembrane region" description="Helical" evidence="6">
    <location>
        <begin position="27"/>
        <end position="46"/>
    </location>
</feature>
<evidence type="ECO:0000256" key="4">
    <source>
        <dbReference type="ARBA" id="ARBA00022989"/>
    </source>
</evidence>
<dbReference type="GO" id="GO:0004190">
    <property type="term" value="F:aspartic-type endopeptidase activity"/>
    <property type="evidence" value="ECO:0007669"/>
    <property type="project" value="InterPro"/>
</dbReference>
<protein>
    <submittedName>
        <fullName evidence="8">Type IV prepilin peptidase TadV/CpaA</fullName>
    </submittedName>
</protein>
<gene>
    <name evidence="8" type="ORF">MNBD_ALPHA12-1413</name>
</gene>
<name>A0A3B0TTJ5_9ZZZZ</name>
<reference evidence="8" key="1">
    <citation type="submission" date="2018-06" db="EMBL/GenBank/DDBJ databases">
        <authorList>
            <person name="Zhirakovskaya E."/>
        </authorList>
    </citation>
    <scope>NUCLEOTIDE SEQUENCE</scope>
</reference>
<organism evidence="8">
    <name type="scientific">hydrothermal vent metagenome</name>
    <dbReference type="NCBI Taxonomy" id="652676"/>
    <lineage>
        <taxon>unclassified sequences</taxon>
        <taxon>metagenomes</taxon>
        <taxon>ecological metagenomes</taxon>
    </lineage>
</organism>
<dbReference type="Pfam" id="PF01478">
    <property type="entry name" value="Peptidase_A24"/>
    <property type="match status" value="1"/>
</dbReference>
<keyword evidence="5 6" id="KW-0472">Membrane</keyword>
<dbReference type="Gene3D" id="1.20.120.1220">
    <property type="match status" value="1"/>
</dbReference>
<dbReference type="PANTHER" id="PTHR36506">
    <property type="entry name" value="PREFLAGELLIN PEPTIDASE"/>
    <property type="match status" value="1"/>
</dbReference>
<dbReference type="AlphaFoldDB" id="A0A3B0TTJ5"/>
<evidence type="ECO:0000259" key="7">
    <source>
        <dbReference type="Pfam" id="PF01478"/>
    </source>
</evidence>
<proteinExistence type="predicted"/>
<dbReference type="InterPro" id="IPR000045">
    <property type="entry name" value="Prepilin_IV_endopep_pep"/>
</dbReference>
<comment type="subcellular location">
    <subcellularLocation>
        <location evidence="1">Cell membrane</location>
        <topology evidence="1">Multi-pass membrane protein</topology>
    </subcellularLocation>
</comment>
<accession>A0A3B0TTJ5</accession>
<dbReference type="EMBL" id="UOEO01000191">
    <property type="protein sequence ID" value="VAW21925.1"/>
    <property type="molecule type" value="Genomic_DNA"/>
</dbReference>
<evidence type="ECO:0000256" key="3">
    <source>
        <dbReference type="ARBA" id="ARBA00022692"/>
    </source>
</evidence>
<dbReference type="InterPro" id="IPR052218">
    <property type="entry name" value="Preflagellin_Peptidase"/>
</dbReference>
<keyword evidence="4 6" id="KW-1133">Transmembrane helix</keyword>
<keyword evidence="2" id="KW-1003">Cell membrane</keyword>
<evidence type="ECO:0000256" key="2">
    <source>
        <dbReference type="ARBA" id="ARBA00022475"/>
    </source>
</evidence>
<evidence type="ECO:0000256" key="1">
    <source>
        <dbReference type="ARBA" id="ARBA00004651"/>
    </source>
</evidence>
<feature type="transmembrane region" description="Helical" evidence="6">
    <location>
        <begin position="53"/>
        <end position="76"/>
    </location>
</feature>